<comment type="similarity">
    <text evidence="1">Belongs to the TRAFAC class TrmE-Era-EngA-EngB-Septin-like GTPase superfamily. AIG1/Toc34/Toc159-like paraseptin GTPase family. IAN subfamily.</text>
</comment>
<dbReference type="PROSITE" id="PS51720">
    <property type="entry name" value="G_AIG1"/>
    <property type="match status" value="2"/>
</dbReference>
<proteinExistence type="inferred from homology"/>
<feature type="coiled-coil region" evidence="4">
    <location>
        <begin position="209"/>
        <end position="239"/>
    </location>
</feature>
<dbReference type="PANTHER" id="PTHR10903:SF107">
    <property type="entry name" value="GTPASE IMAP FAMILY MEMBER 4-LIKE-RELATED"/>
    <property type="match status" value="1"/>
</dbReference>
<dbReference type="CDD" id="cd01852">
    <property type="entry name" value="AIG1"/>
    <property type="match status" value="1"/>
</dbReference>
<evidence type="ECO:0000256" key="4">
    <source>
        <dbReference type="SAM" id="Coils"/>
    </source>
</evidence>
<reference evidence="6" key="2">
    <citation type="submission" date="2025-08" db="UniProtKB">
        <authorList>
            <consortium name="Ensembl"/>
        </authorList>
    </citation>
    <scope>IDENTIFICATION</scope>
</reference>
<dbReference type="FunFam" id="3.40.50.300:FF:001809">
    <property type="entry name" value="Si:ch1073-365p7.2"/>
    <property type="match status" value="1"/>
</dbReference>
<feature type="domain" description="AIG1-type G" evidence="5">
    <location>
        <begin position="16"/>
        <end position="215"/>
    </location>
</feature>
<keyword evidence="4" id="KW-0175">Coiled coil</keyword>
<protein>
    <recommendedName>
        <fullName evidence="5">AIG1-type G domain-containing protein</fullName>
    </recommendedName>
</protein>
<evidence type="ECO:0000313" key="7">
    <source>
        <dbReference type="Proteomes" id="UP000694580"/>
    </source>
</evidence>
<evidence type="ECO:0000256" key="1">
    <source>
        <dbReference type="ARBA" id="ARBA00008535"/>
    </source>
</evidence>
<dbReference type="Pfam" id="PF04548">
    <property type="entry name" value="AIG1"/>
    <property type="match status" value="2"/>
</dbReference>
<reference evidence="6 7" key="1">
    <citation type="submission" date="2020-06" db="EMBL/GenBank/DDBJ databases">
        <authorList>
            <consortium name="Wellcome Sanger Institute Data Sharing"/>
        </authorList>
    </citation>
    <scope>NUCLEOTIDE SEQUENCE [LARGE SCALE GENOMIC DNA]</scope>
</reference>
<dbReference type="SUPFAM" id="SSF52540">
    <property type="entry name" value="P-loop containing nucleoside triphosphate hydrolases"/>
    <property type="match status" value="2"/>
</dbReference>
<dbReference type="GO" id="GO:0005525">
    <property type="term" value="F:GTP binding"/>
    <property type="evidence" value="ECO:0007669"/>
    <property type="project" value="UniProtKB-KW"/>
</dbReference>
<evidence type="ECO:0000259" key="5">
    <source>
        <dbReference type="PROSITE" id="PS51720"/>
    </source>
</evidence>
<dbReference type="Proteomes" id="UP000694580">
    <property type="component" value="Chromosome 9"/>
</dbReference>
<dbReference type="InterPro" id="IPR045058">
    <property type="entry name" value="GIMA/IAN/Toc"/>
</dbReference>
<sequence>MERQMENAQRGSRHHLSEVRIVLLGYKYAGKSSAGNTILGREEFDLRRTAQCVKRHGEVAGRKVIVVEALGWWWNYLSEETPELTKQEIVSSLSLVAPGPHTLLLVVRVDTSFTETNRRSVEEHLELLSKRVWSHTIVLFTWGDWLGDRTIEQHIEHEGEDLQYLVEKCGNRYHVLNNKNKTDGTQVKDLLEKIEEMVAGNSGAHLKMNRKVLQKMQEKKKTEDRAEERKKKVIELRDEIRSTMSDKHHLLDMRIVLLGFRNAGKSSAGNTILGREEFDLRRTAQCVKRHGEVGGRQVTVVEAPGWWRNGLSDETQALTKQEIISSLSLVPPGPHTLLLVVRVDTSFTKTKRRSVEEHLELLSKSVWSHTIVLFTRGDWLGDTTIEQHIESEGEDLQYLVEKCGNRYHVLNNEDKSDGTQVNDLLEKIEEMMARSEKLPLFDFEKSERIKHMGQQCKRIDSMKGDRPKCKYVFFSIHLSVKMKRKSKSKLFSIKEQKHRKQYR</sequence>
<dbReference type="GeneTree" id="ENSGT00940000162556"/>
<evidence type="ECO:0000256" key="2">
    <source>
        <dbReference type="ARBA" id="ARBA00022741"/>
    </source>
</evidence>
<name>A0AAY4AR76_9TELE</name>
<dbReference type="InterPro" id="IPR006703">
    <property type="entry name" value="G_AIG1"/>
</dbReference>
<keyword evidence="3" id="KW-0342">GTP-binding</keyword>
<evidence type="ECO:0000256" key="3">
    <source>
        <dbReference type="ARBA" id="ARBA00023134"/>
    </source>
</evidence>
<dbReference type="PANTHER" id="PTHR10903">
    <property type="entry name" value="GTPASE, IMAP FAMILY MEMBER-RELATED"/>
    <property type="match status" value="1"/>
</dbReference>
<keyword evidence="7" id="KW-1185">Reference proteome</keyword>
<reference evidence="6" key="3">
    <citation type="submission" date="2025-09" db="UniProtKB">
        <authorList>
            <consortium name="Ensembl"/>
        </authorList>
    </citation>
    <scope>IDENTIFICATION</scope>
</reference>
<accession>A0AAY4AR76</accession>
<dbReference type="AlphaFoldDB" id="A0AAY4AR76"/>
<dbReference type="Gene3D" id="3.40.50.300">
    <property type="entry name" value="P-loop containing nucleotide triphosphate hydrolases"/>
    <property type="match status" value="2"/>
</dbReference>
<dbReference type="InterPro" id="IPR027417">
    <property type="entry name" value="P-loop_NTPase"/>
</dbReference>
<dbReference type="FunFam" id="3.40.50.300:FF:001756">
    <property type="entry name" value="Si:dkey-185m8.2"/>
    <property type="match status" value="1"/>
</dbReference>
<keyword evidence="2" id="KW-0547">Nucleotide-binding</keyword>
<organism evidence="6 7">
    <name type="scientific">Denticeps clupeoides</name>
    <name type="common">denticle herring</name>
    <dbReference type="NCBI Taxonomy" id="299321"/>
    <lineage>
        <taxon>Eukaryota</taxon>
        <taxon>Metazoa</taxon>
        <taxon>Chordata</taxon>
        <taxon>Craniata</taxon>
        <taxon>Vertebrata</taxon>
        <taxon>Euteleostomi</taxon>
        <taxon>Actinopterygii</taxon>
        <taxon>Neopterygii</taxon>
        <taxon>Teleostei</taxon>
        <taxon>Clupei</taxon>
        <taxon>Clupeiformes</taxon>
        <taxon>Denticipitoidei</taxon>
        <taxon>Denticipitidae</taxon>
        <taxon>Denticeps</taxon>
    </lineage>
</organism>
<evidence type="ECO:0000313" key="6">
    <source>
        <dbReference type="Ensembl" id="ENSDCDP00010011339.1"/>
    </source>
</evidence>
<dbReference type="Ensembl" id="ENSDCDT00010011864.1">
    <property type="protein sequence ID" value="ENSDCDP00010011339.1"/>
    <property type="gene ID" value="ENSDCDG00010005017.1"/>
</dbReference>
<feature type="domain" description="AIG1-type G" evidence="5">
    <location>
        <begin position="250"/>
        <end position="450"/>
    </location>
</feature>